<organism evidence="2 3">
    <name type="scientific">Halogeometricum rufum</name>
    <dbReference type="NCBI Taxonomy" id="553469"/>
    <lineage>
        <taxon>Archaea</taxon>
        <taxon>Methanobacteriati</taxon>
        <taxon>Methanobacteriota</taxon>
        <taxon>Stenosarchaea group</taxon>
        <taxon>Halobacteria</taxon>
        <taxon>Halobacteriales</taxon>
        <taxon>Haloferacaceae</taxon>
        <taxon>Halogeometricum</taxon>
    </lineage>
</organism>
<feature type="compositionally biased region" description="Gly residues" evidence="1">
    <location>
        <begin position="46"/>
        <end position="66"/>
    </location>
</feature>
<dbReference type="InterPro" id="IPR006059">
    <property type="entry name" value="SBP"/>
</dbReference>
<evidence type="ECO:0000313" key="3">
    <source>
        <dbReference type="Proteomes" id="UP000198531"/>
    </source>
</evidence>
<gene>
    <name evidence="2" type="ORF">SAMN04487947_3142</name>
</gene>
<dbReference type="EMBL" id="FOYT01000003">
    <property type="protein sequence ID" value="SFR65500.1"/>
    <property type="molecule type" value="Genomic_DNA"/>
</dbReference>
<proteinExistence type="predicted"/>
<dbReference type="STRING" id="553469.SAMN04487947_3142"/>
<evidence type="ECO:0000313" key="2">
    <source>
        <dbReference type="EMBL" id="SFR65500.1"/>
    </source>
</evidence>
<dbReference type="PANTHER" id="PTHR43649:SF12">
    <property type="entry name" value="DIACETYLCHITOBIOSE BINDING PROTEIN DASA"/>
    <property type="match status" value="1"/>
</dbReference>
<dbReference type="InterPro" id="IPR050490">
    <property type="entry name" value="Bact_solute-bd_prot1"/>
</dbReference>
<sequence>MPNNGNSEATGYSSNSTNATLGISRRRALKSLGVAGVAGLAGCAGGNGGSGNGGTTDASGGGGTATTGGSEKNANGTTITLWTTLHGQSKVAEQFLDETIKAYEQRTGNSVQWIKETVSNVQNGNWRQRMAQGQIPTLYQTAPSRIGGLIDAGYVTPWGSVLDQLSDDVVSGTEWAQPVVENIYRGFEDNKLKTALLGFVMQEPFVARADHFEEAGLDIETDFPPKNYDELIDIAKTLQKDGPGDIGFQVHGAPGDLMDEISPTWAHAIGGEQGLYVNADWSDTHLDSDAWKTSLRRQVEIYREMGLSAENSATTSDEDACRFLADGRASMSQVGMLNYGLLSNLAPDMLENGTLRYGASWKGESGFRGEFNATALALGSKPPNVSSAKWERQRQAGIEFIDTMLSTEVQKKAFTKWGLLPFNRNAWEESPTLKNNAVEAGIAIAEESEYGWQAFPEMAAVQYNISGPIFQQAMTGELSPEEACNQAASQIRQQVFSR</sequence>
<dbReference type="Proteomes" id="UP000198531">
    <property type="component" value="Unassembled WGS sequence"/>
</dbReference>
<keyword evidence="3" id="KW-1185">Reference proteome</keyword>
<dbReference type="PROSITE" id="PS51318">
    <property type="entry name" value="TAT"/>
    <property type="match status" value="1"/>
</dbReference>
<dbReference type="InterPro" id="IPR006311">
    <property type="entry name" value="TAT_signal"/>
</dbReference>
<feature type="region of interest" description="Disordered" evidence="1">
    <location>
        <begin position="46"/>
        <end position="74"/>
    </location>
</feature>
<dbReference type="SUPFAM" id="SSF53850">
    <property type="entry name" value="Periplasmic binding protein-like II"/>
    <property type="match status" value="1"/>
</dbReference>
<accession>A0A1I6IGQ7</accession>
<dbReference type="Gene3D" id="3.40.190.10">
    <property type="entry name" value="Periplasmic binding protein-like II"/>
    <property type="match status" value="1"/>
</dbReference>
<reference evidence="3" key="1">
    <citation type="submission" date="2016-10" db="EMBL/GenBank/DDBJ databases">
        <authorList>
            <person name="Varghese N."/>
            <person name="Submissions S."/>
        </authorList>
    </citation>
    <scope>NUCLEOTIDE SEQUENCE [LARGE SCALE GENOMIC DNA]</scope>
    <source>
        <strain evidence="3">CGMCC 1.7736</strain>
    </source>
</reference>
<dbReference type="AlphaFoldDB" id="A0A1I6IGQ7"/>
<dbReference type="PANTHER" id="PTHR43649">
    <property type="entry name" value="ARABINOSE-BINDING PROTEIN-RELATED"/>
    <property type="match status" value="1"/>
</dbReference>
<name>A0A1I6IGQ7_9EURY</name>
<dbReference type="Pfam" id="PF13416">
    <property type="entry name" value="SBP_bac_8"/>
    <property type="match status" value="1"/>
</dbReference>
<protein>
    <submittedName>
        <fullName evidence="2">ABC-type glycerol-3-phosphate transport system, substrate-binding protein</fullName>
    </submittedName>
</protein>
<evidence type="ECO:0000256" key="1">
    <source>
        <dbReference type="SAM" id="MobiDB-lite"/>
    </source>
</evidence>